<dbReference type="EMBL" id="JAFJZO010000030">
    <property type="protein sequence ID" value="KAG5498480.1"/>
    <property type="molecule type" value="Genomic_DNA"/>
</dbReference>
<dbReference type="PANTHER" id="PTHR11071:SF561">
    <property type="entry name" value="PEPTIDYL-PROLYL CIS-TRANS ISOMERASE D-RELATED"/>
    <property type="match status" value="1"/>
</dbReference>
<dbReference type="Pfam" id="PF00160">
    <property type="entry name" value="Pro_isomerase"/>
    <property type="match status" value="1"/>
</dbReference>
<feature type="domain" description="PPIase cyclophilin-type" evidence="3">
    <location>
        <begin position="56"/>
        <end position="216"/>
    </location>
</feature>
<dbReference type="GeneID" id="94288867"/>
<name>A0A836I7X4_9TRYP</name>
<dbReference type="AlphaFoldDB" id="A0A836I7X4"/>
<evidence type="ECO:0000256" key="2">
    <source>
        <dbReference type="SAM" id="MobiDB-lite"/>
    </source>
</evidence>
<feature type="region of interest" description="Disordered" evidence="2">
    <location>
        <begin position="1"/>
        <end position="24"/>
    </location>
</feature>
<evidence type="ECO:0000259" key="3">
    <source>
        <dbReference type="PROSITE" id="PS50072"/>
    </source>
</evidence>
<dbReference type="GO" id="GO:0016018">
    <property type="term" value="F:cyclosporin A binding"/>
    <property type="evidence" value="ECO:0007669"/>
    <property type="project" value="TreeGrafter"/>
</dbReference>
<dbReference type="GO" id="GO:0005737">
    <property type="term" value="C:cytoplasm"/>
    <property type="evidence" value="ECO:0007669"/>
    <property type="project" value="TreeGrafter"/>
</dbReference>
<dbReference type="InterPro" id="IPR002130">
    <property type="entry name" value="Cyclophilin-type_PPIase_dom"/>
</dbReference>
<comment type="similarity">
    <text evidence="1">Belongs to the cyclophilin-type PPIase family.</text>
</comment>
<sequence>MPLRGQKPRRDSPQASSPMPSREQVYNDIEERRLKEWENYQKVHRSMEETHTNHVFLDIGVGDALAGRLVVELFDDIVPEAAARFRRLVTGEGGIHEATGVKLDYLYTPLEFINHQHGYARFEDLLAYGVRLDPLRQETFRVRHTGPGLLTMTSYGPHLCNTSFSITLRPAPFLDFKQVVFGQVVDGLPLLEKLESLPLDQVGRPLTPVIIALCGTLTGDRPPGKWTAAQSRAGYDDDVLSDALE</sequence>
<dbReference type="PANTHER" id="PTHR11071">
    <property type="entry name" value="PEPTIDYL-PROLYL CIS-TRANS ISOMERASE"/>
    <property type="match status" value="1"/>
</dbReference>
<keyword evidence="5" id="KW-1185">Reference proteome</keyword>
<dbReference type="PRINTS" id="PR00153">
    <property type="entry name" value="CSAPPISMRASE"/>
</dbReference>
<gene>
    <name evidence="4" type="ORF">JKF63_02766</name>
</gene>
<dbReference type="Proteomes" id="UP000674318">
    <property type="component" value="Unassembled WGS sequence"/>
</dbReference>
<dbReference type="Gene3D" id="2.40.100.10">
    <property type="entry name" value="Cyclophilin-like"/>
    <property type="match status" value="1"/>
</dbReference>
<dbReference type="EC" id="5.2.1.8" evidence="1"/>
<proteinExistence type="inferred from homology"/>
<dbReference type="OrthoDB" id="408413at2759"/>
<dbReference type="InterPro" id="IPR029000">
    <property type="entry name" value="Cyclophilin-like_dom_sf"/>
</dbReference>
<reference evidence="4 5" key="1">
    <citation type="submission" date="2021-02" db="EMBL/GenBank/DDBJ databases">
        <title>Porcisia hertigi Genome sequencing and assembly.</title>
        <authorList>
            <person name="Almutairi H."/>
            <person name="Gatherer D."/>
        </authorList>
    </citation>
    <scope>NUCLEOTIDE SEQUENCE [LARGE SCALE GENOMIC DNA]</scope>
    <source>
        <strain evidence="4 5">C119</strain>
    </source>
</reference>
<dbReference type="SUPFAM" id="SSF50891">
    <property type="entry name" value="Cyclophilin-like"/>
    <property type="match status" value="1"/>
</dbReference>
<dbReference type="PROSITE" id="PS50072">
    <property type="entry name" value="CSA_PPIASE_2"/>
    <property type="match status" value="1"/>
</dbReference>
<evidence type="ECO:0000313" key="5">
    <source>
        <dbReference type="Proteomes" id="UP000674318"/>
    </source>
</evidence>
<comment type="caution">
    <text evidence="4">The sequence shown here is derived from an EMBL/GenBank/DDBJ whole genome shotgun (WGS) entry which is preliminary data.</text>
</comment>
<dbReference type="FunFam" id="2.40.100.10:FF:000056">
    <property type="entry name" value="Peptidyl-prolyl cis-trans isomerase"/>
    <property type="match status" value="1"/>
</dbReference>
<organism evidence="4 5">
    <name type="scientific">Porcisia hertigi</name>
    <dbReference type="NCBI Taxonomy" id="2761500"/>
    <lineage>
        <taxon>Eukaryota</taxon>
        <taxon>Discoba</taxon>
        <taxon>Euglenozoa</taxon>
        <taxon>Kinetoplastea</taxon>
        <taxon>Metakinetoplastina</taxon>
        <taxon>Trypanosomatida</taxon>
        <taxon>Trypanosomatidae</taxon>
        <taxon>Leishmaniinae</taxon>
        <taxon>Porcisia</taxon>
    </lineage>
</organism>
<evidence type="ECO:0000256" key="1">
    <source>
        <dbReference type="RuleBase" id="RU363019"/>
    </source>
</evidence>
<keyword evidence="1" id="KW-0697">Rotamase</keyword>
<comment type="catalytic activity">
    <reaction evidence="1">
        <text>[protein]-peptidylproline (omega=180) = [protein]-peptidylproline (omega=0)</text>
        <dbReference type="Rhea" id="RHEA:16237"/>
        <dbReference type="Rhea" id="RHEA-COMP:10747"/>
        <dbReference type="Rhea" id="RHEA-COMP:10748"/>
        <dbReference type="ChEBI" id="CHEBI:83833"/>
        <dbReference type="ChEBI" id="CHEBI:83834"/>
        <dbReference type="EC" id="5.2.1.8"/>
    </reaction>
</comment>
<dbReference type="GO" id="GO:0003755">
    <property type="term" value="F:peptidyl-prolyl cis-trans isomerase activity"/>
    <property type="evidence" value="ECO:0007669"/>
    <property type="project" value="UniProtKB-UniRule"/>
</dbReference>
<accession>A0A836I7X4</accession>
<dbReference type="GO" id="GO:0006457">
    <property type="term" value="P:protein folding"/>
    <property type="evidence" value="ECO:0007669"/>
    <property type="project" value="TreeGrafter"/>
</dbReference>
<keyword evidence="1" id="KW-0413">Isomerase</keyword>
<dbReference type="KEGG" id="phet:94288867"/>
<comment type="function">
    <text evidence="1">PPIases accelerate the folding of proteins. It catalyzes the cis-trans isomerization of proline imidic peptide bonds in oligopeptides.</text>
</comment>
<evidence type="ECO:0000313" key="4">
    <source>
        <dbReference type="EMBL" id="KAG5498480.1"/>
    </source>
</evidence>
<protein>
    <recommendedName>
        <fullName evidence="1">Peptidyl-prolyl cis-trans isomerase</fullName>
        <shortName evidence="1">PPIase</shortName>
        <ecNumber evidence="1">5.2.1.8</ecNumber>
    </recommendedName>
</protein>
<dbReference type="RefSeq" id="XP_067755234.1">
    <property type="nucleotide sequence ID" value="XM_067898790.1"/>
</dbReference>